<dbReference type="STRING" id="1314783.A0A165QR17"/>
<dbReference type="OrthoDB" id="5598305at2759"/>
<evidence type="ECO:0000256" key="10">
    <source>
        <dbReference type="ARBA" id="ARBA00023128"/>
    </source>
</evidence>
<feature type="region of interest" description="Disordered" evidence="12">
    <location>
        <begin position="219"/>
        <end position="290"/>
    </location>
</feature>
<evidence type="ECO:0000256" key="3">
    <source>
        <dbReference type="ARBA" id="ARBA00020796"/>
    </source>
</evidence>
<keyword evidence="9" id="KW-0811">Translocation</keyword>
<keyword evidence="4" id="KW-0813">Transport</keyword>
<keyword evidence="6" id="KW-0999">Mitochondrion inner membrane</keyword>
<dbReference type="AlphaFoldDB" id="A0A165QR17"/>
<dbReference type="GO" id="GO:0005743">
    <property type="term" value="C:mitochondrial inner membrane"/>
    <property type="evidence" value="ECO:0007669"/>
    <property type="project" value="UniProtKB-SubCell"/>
</dbReference>
<keyword evidence="7" id="KW-0653">Protein transport</keyword>
<keyword evidence="14" id="KW-1185">Reference proteome</keyword>
<evidence type="ECO:0000256" key="1">
    <source>
        <dbReference type="ARBA" id="ARBA00004434"/>
    </source>
</evidence>
<sequence length="503" mass="57724">MNKLAGDSVFPEPKSQLTGVKAALQYTGIPPSWLDKRPKLPSRNWLVFLGVTCTIASYYIYDRRKCKEVRNEYVDKVKHLAEIPLRSLDYPRKVTVYGSKWPADEDYDRSMKYFRKYVKPILVAAAVDYEMINGRRHGDLARRIADDIKRRRRLDLGLDQVSVVLPHNSLEDQRRRQLEGGIVIVGRSTFKEFMFGLKKGWSESVEVVDREERLSRELENDGKFDEIEPESNVVSDGPDLDGEPIPTTSRLPPSMPIEALTPPHLRGQARSPTKQSDQSAIPESMNTPPASIPPLPPILLIHFMDHIGFTQIPHMIWEFFNQRHKVRSGAEAAYRLIMGATRPFNTPPAEVLEQLTAEAQLPAESDPSQPHFSEPSLADLDFDKDVEAYYKKSYVRDFASEIAKAREEYYEKLPARLETARALARGTREPTKEEVNHPPPTEVELRAERMKKELRWRADEEGWDIIRPGKPVAWDERFRDVLKLFVDPPAETTANQPKEEETK</sequence>
<dbReference type="EMBL" id="KV429055">
    <property type="protein sequence ID" value="KZT69813.1"/>
    <property type="molecule type" value="Genomic_DNA"/>
</dbReference>
<keyword evidence="10" id="KW-0496">Mitochondrion</keyword>
<comment type="similarity">
    <text evidence="2">Belongs to the TIM54 family.</text>
</comment>
<evidence type="ECO:0000256" key="2">
    <source>
        <dbReference type="ARBA" id="ARBA00006355"/>
    </source>
</evidence>
<evidence type="ECO:0000256" key="8">
    <source>
        <dbReference type="ARBA" id="ARBA00022989"/>
    </source>
</evidence>
<evidence type="ECO:0000313" key="14">
    <source>
        <dbReference type="Proteomes" id="UP000076727"/>
    </source>
</evidence>
<keyword evidence="5" id="KW-0812">Transmembrane</keyword>
<dbReference type="Pfam" id="PF11711">
    <property type="entry name" value="Tim54"/>
    <property type="match status" value="1"/>
</dbReference>
<name>A0A165QR17_9APHY</name>
<evidence type="ECO:0000256" key="9">
    <source>
        <dbReference type="ARBA" id="ARBA00023010"/>
    </source>
</evidence>
<keyword evidence="11" id="KW-0472">Membrane</keyword>
<comment type="subcellular location">
    <subcellularLocation>
        <location evidence="1">Mitochondrion inner membrane</location>
        <topology evidence="1">Single-pass membrane protein</topology>
    </subcellularLocation>
</comment>
<gene>
    <name evidence="13" type="ORF">DAEQUDRAFT_668820</name>
</gene>
<evidence type="ECO:0000256" key="5">
    <source>
        <dbReference type="ARBA" id="ARBA00022692"/>
    </source>
</evidence>
<evidence type="ECO:0000313" key="13">
    <source>
        <dbReference type="EMBL" id="KZT69813.1"/>
    </source>
</evidence>
<evidence type="ECO:0000256" key="12">
    <source>
        <dbReference type="SAM" id="MobiDB-lite"/>
    </source>
</evidence>
<dbReference type="Proteomes" id="UP000076727">
    <property type="component" value="Unassembled WGS sequence"/>
</dbReference>
<reference evidence="13 14" key="1">
    <citation type="journal article" date="2016" name="Mol. Biol. Evol.">
        <title>Comparative Genomics of Early-Diverging Mushroom-Forming Fungi Provides Insights into the Origins of Lignocellulose Decay Capabilities.</title>
        <authorList>
            <person name="Nagy L.G."/>
            <person name="Riley R."/>
            <person name="Tritt A."/>
            <person name="Adam C."/>
            <person name="Daum C."/>
            <person name="Floudas D."/>
            <person name="Sun H."/>
            <person name="Yadav J.S."/>
            <person name="Pangilinan J."/>
            <person name="Larsson K.H."/>
            <person name="Matsuura K."/>
            <person name="Barry K."/>
            <person name="Labutti K."/>
            <person name="Kuo R."/>
            <person name="Ohm R.A."/>
            <person name="Bhattacharya S.S."/>
            <person name="Shirouzu T."/>
            <person name="Yoshinaga Y."/>
            <person name="Martin F.M."/>
            <person name="Grigoriev I.V."/>
            <person name="Hibbett D.S."/>
        </authorList>
    </citation>
    <scope>NUCLEOTIDE SEQUENCE [LARGE SCALE GENOMIC DNA]</scope>
    <source>
        <strain evidence="13 14">L-15889</strain>
    </source>
</reference>
<organism evidence="13 14">
    <name type="scientific">Daedalea quercina L-15889</name>
    <dbReference type="NCBI Taxonomy" id="1314783"/>
    <lineage>
        <taxon>Eukaryota</taxon>
        <taxon>Fungi</taxon>
        <taxon>Dikarya</taxon>
        <taxon>Basidiomycota</taxon>
        <taxon>Agaricomycotina</taxon>
        <taxon>Agaricomycetes</taxon>
        <taxon>Polyporales</taxon>
        <taxon>Fomitopsis</taxon>
    </lineage>
</organism>
<accession>A0A165QR17</accession>
<evidence type="ECO:0000256" key="4">
    <source>
        <dbReference type="ARBA" id="ARBA00022448"/>
    </source>
</evidence>
<evidence type="ECO:0000256" key="7">
    <source>
        <dbReference type="ARBA" id="ARBA00022927"/>
    </source>
</evidence>
<dbReference type="GO" id="GO:0015031">
    <property type="term" value="P:protein transport"/>
    <property type="evidence" value="ECO:0007669"/>
    <property type="project" value="UniProtKB-KW"/>
</dbReference>
<dbReference type="InterPro" id="IPR021056">
    <property type="entry name" value="Mt_import_IM_translocase_Tim54"/>
</dbReference>
<evidence type="ECO:0000256" key="6">
    <source>
        <dbReference type="ARBA" id="ARBA00022792"/>
    </source>
</evidence>
<protein>
    <recommendedName>
        <fullName evidence="3">Mitochondrial import inner membrane translocase subunit TIM54</fullName>
    </recommendedName>
</protein>
<proteinExistence type="inferred from homology"/>
<feature type="compositionally biased region" description="Polar residues" evidence="12">
    <location>
        <begin position="270"/>
        <end position="287"/>
    </location>
</feature>
<evidence type="ECO:0000256" key="11">
    <source>
        <dbReference type="ARBA" id="ARBA00023136"/>
    </source>
</evidence>
<keyword evidence="8" id="KW-1133">Transmembrane helix</keyword>